<comment type="caution">
    <text evidence="1">The sequence shown here is derived from an EMBL/GenBank/DDBJ whole genome shotgun (WGS) entry which is preliminary data.</text>
</comment>
<evidence type="ECO:0000313" key="1">
    <source>
        <dbReference type="EMBL" id="OAC99313.1"/>
    </source>
</evidence>
<organism evidence="1 2">
    <name type="scientific">Mucor lusitanicus CBS 277.49</name>
    <dbReference type="NCBI Taxonomy" id="747725"/>
    <lineage>
        <taxon>Eukaryota</taxon>
        <taxon>Fungi</taxon>
        <taxon>Fungi incertae sedis</taxon>
        <taxon>Mucoromycota</taxon>
        <taxon>Mucoromycotina</taxon>
        <taxon>Mucoromycetes</taxon>
        <taxon>Mucorales</taxon>
        <taxon>Mucorineae</taxon>
        <taxon>Mucoraceae</taxon>
        <taxon>Mucor</taxon>
    </lineage>
</organism>
<keyword evidence="2" id="KW-1185">Reference proteome</keyword>
<dbReference type="EMBL" id="AMYB01000008">
    <property type="protein sequence ID" value="OAC99313.1"/>
    <property type="molecule type" value="Genomic_DNA"/>
</dbReference>
<evidence type="ECO:0000313" key="2">
    <source>
        <dbReference type="Proteomes" id="UP000077051"/>
    </source>
</evidence>
<sequence>MLQLCSNTELESLSNAAVSCKPSKTLTNDQKSLVLAIRKLKRFMTNDSDRITTWIYTTLKLRKSQTPTDMSDPVSQALVDLMTNCISFQEATNSTSSLDTLFQLVKKETLEMGWLLCLIGEKLPQLVTRRIHEYLILGFALNGNPYLGISNSDNDIVHISDHLFQHLLQGQQKQFVVQSAVDLLDQYLLWIQDNAPLSSDLQRFTLGYLLSLPKISPALFQGKSIDPLILRQMETLTWALESWSIVFKRLLQNNNAGTVFLYEKTTRSSLVKTSEGVQDLVSVFPRWLTTIAFDSKGLIMKHAMDVAIMLDTLAHDTRLNLTYLIPTGDKSIIDTLKPSFEQLDLKPTSIDLVQWTISIVSSSSSKQQRGVDDLKIPLFLLQLVILKDGESKETAVDMFVQLITRLDRPTDLNSSLGARYLALNLVSSAESKWPGIFQLVLENIFSKAIAMHIADSEGSVNIEKILANLAMLFEPPDNSSPQQQPGFHAFQAYLTSHWRQVLLLFLNHPSMECRAMGYRVLTNSHFWENSAHVEGCDPQTISKLLMDAWFRHIKGRYLRFGQEEEISVVDEQQRLIAQCCQQPDIAKTMLTFAIDGILGGALEIFPSVDVNALQQEKLSLFDKVRQEENEKFIPQQAHQLRKPPQFVTTIEFLTEEEFDVRDKIYVDNIQRTAALFFQFSELPNVSTEQFRDVSSHVLSRLTSIWSPNTVPLDSYDDALPRNIPFQCDIDIGNAFKDHPVLFLIFEKYTSVQNQHYSSSAANEIVRSILVYFIVFWHMKEVVNSPTALRFATQLEETTRLILLLKPVLPQFLVDAYQVLPFMSAKDLGDILFQVIWYYLRSHPATSNRAHIPGIKAKTTFEAINDDDLKEKCFKRLMSICESRLKLLESVSSWYQALQDVVSTLKTPSNIAE</sequence>
<gene>
    <name evidence="1" type="ORF">MUCCIDRAFT_114498</name>
</gene>
<proteinExistence type="predicted"/>
<dbReference type="OrthoDB" id="69088at2759"/>
<name>A0A168HXQ5_MUCCL</name>
<reference evidence="1 2" key="1">
    <citation type="submission" date="2015-06" db="EMBL/GenBank/DDBJ databases">
        <title>Expansion of signal transduction pathways in fungi by whole-genome duplication.</title>
        <authorList>
            <consortium name="DOE Joint Genome Institute"/>
            <person name="Corrochano L.M."/>
            <person name="Kuo A."/>
            <person name="Marcet-Houben M."/>
            <person name="Polaino S."/>
            <person name="Salamov A."/>
            <person name="Villalobos J.M."/>
            <person name="Alvarez M.I."/>
            <person name="Avalos J."/>
            <person name="Benito E.P."/>
            <person name="Benoit I."/>
            <person name="Burger G."/>
            <person name="Camino L.P."/>
            <person name="Canovas D."/>
            <person name="Cerda-Olmedo E."/>
            <person name="Cheng J.-F."/>
            <person name="Dominguez A."/>
            <person name="Elias M."/>
            <person name="Eslava A.P."/>
            <person name="Glaser F."/>
            <person name="Grimwood J."/>
            <person name="Gutierrez G."/>
            <person name="Heitman J."/>
            <person name="Henrissat B."/>
            <person name="Iturriaga E.A."/>
            <person name="Lang B.F."/>
            <person name="Lavin J.L."/>
            <person name="Lee S."/>
            <person name="Li W."/>
            <person name="Lindquist E."/>
            <person name="Lopez-Garcia S."/>
            <person name="Luque E.M."/>
            <person name="Marcos A.T."/>
            <person name="Martin J."/>
            <person name="Mccluskey K."/>
            <person name="Medina H.R."/>
            <person name="Miralles-Duran A."/>
            <person name="Miyazaki A."/>
            <person name="Munoz-Torres E."/>
            <person name="Oguiza J.A."/>
            <person name="Ohm R."/>
            <person name="Olmedo M."/>
            <person name="Orejas M."/>
            <person name="Ortiz-Castellanos L."/>
            <person name="Pisabarro A.G."/>
            <person name="Rodriguez-Romero J."/>
            <person name="Ruiz-Herrera J."/>
            <person name="Ruiz-Vazquez R."/>
            <person name="Sanz C."/>
            <person name="Schackwitz W."/>
            <person name="Schmutz J."/>
            <person name="Shahriari M."/>
            <person name="Shelest E."/>
            <person name="Silva-Franco F."/>
            <person name="Soanes D."/>
            <person name="Syed K."/>
            <person name="Tagua V.G."/>
            <person name="Talbot N.J."/>
            <person name="Thon M."/>
            <person name="De Vries R.P."/>
            <person name="Wiebenga A."/>
            <person name="Yadav J.S."/>
            <person name="Braun E.L."/>
            <person name="Baker S."/>
            <person name="Garre V."/>
            <person name="Horwitz B."/>
            <person name="Torres-Martinez S."/>
            <person name="Idnurm A."/>
            <person name="Herrera-Estrella A."/>
            <person name="Gabaldon T."/>
            <person name="Grigoriev I.V."/>
        </authorList>
    </citation>
    <scope>NUCLEOTIDE SEQUENCE [LARGE SCALE GENOMIC DNA]</scope>
    <source>
        <strain evidence="1 2">CBS 277.49</strain>
    </source>
</reference>
<dbReference type="AlphaFoldDB" id="A0A168HXQ5"/>
<evidence type="ECO:0008006" key="3">
    <source>
        <dbReference type="Google" id="ProtNLM"/>
    </source>
</evidence>
<dbReference type="Proteomes" id="UP000077051">
    <property type="component" value="Unassembled WGS sequence"/>
</dbReference>
<dbReference type="STRING" id="747725.A0A168HXQ5"/>
<accession>A0A168HXQ5</accession>
<protein>
    <recommendedName>
        <fullName evidence="3">Integrator complex subunit 5 C-terminal domain-containing protein</fullName>
    </recommendedName>
</protein>
<dbReference type="VEuPathDB" id="FungiDB:MUCCIDRAFT_114498"/>